<dbReference type="Proteomes" id="UP000481861">
    <property type="component" value="Unassembled WGS sequence"/>
</dbReference>
<dbReference type="GO" id="GO:0005886">
    <property type="term" value="C:plasma membrane"/>
    <property type="evidence" value="ECO:0007669"/>
    <property type="project" value="TreeGrafter"/>
</dbReference>
<keyword evidence="3 6" id="KW-1133">Transmembrane helix</keyword>
<dbReference type="PANTHER" id="PTHR23502">
    <property type="entry name" value="MAJOR FACILITATOR SUPERFAMILY"/>
    <property type="match status" value="1"/>
</dbReference>
<evidence type="ECO:0000256" key="4">
    <source>
        <dbReference type="ARBA" id="ARBA00023136"/>
    </source>
</evidence>
<dbReference type="InterPro" id="IPR011701">
    <property type="entry name" value="MFS"/>
</dbReference>
<feature type="transmembrane region" description="Helical" evidence="6">
    <location>
        <begin position="197"/>
        <end position="215"/>
    </location>
</feature>
<evidence type="ECO:0000256" key="1">
    <source>
        <dbReference type="ARBA" id="ARBA00004141"/>
    </source>
</evidence>
<evidence type="ECO:0000313" key="8">
    <source>
        <dbReference type="Proteomes" id="UP000481861"/>
    </source>
</evidence>
<keyword evidence="2 6" id="KW-0812">Transmembrane</keyword>
<protein>
    <submittedName>
        <fullName evidence="7">MFS transporter-like protein</fullName>
    </submittedName>
</protein>
<dbReference type="EMBL" id="JAADJZ010000003">
    <property type="protein sequence ID" value="KAF2876293.1"/>
    <property type="molecule type" value="Genomic_DNA"/>
</dbReference>
<evidence type="ECO:0000256" key="6">
    <source>
        <dbReference type="SAM" id="Phobius"/>
    </source>
</evidence>
<feature type="transmembrane region" description="Helical" evidence="6">
    <location>
        <begin position="137"/>
        <end position="154"/>
    </location>
</feature>
<keyword evidence="4 6" id="KW-0472">Membrane</keyword>
<dbReference type="OrthoDB" id="2585655at2759"/>
<dbReference type="SUPFAM" id="SSF103473">
    <property type="entry name" value="MFS general substrate transporter"/>
    <property type="match status" value="1"/>
</dbReference>
<evidence type="ECO:0000313" key="7">
    <source>
        <dbReference type="EMBL" id="KAF2876293.1"/>
    </source>
</evidence>
<feature type="transmembrane region" description="Helical" evidence="6">
    <location>
        <begin position="107"/>
        <end position="125"/>
    </location>
</feature>
<feature type="transmembrane region" description="Helical" evidence="6">
    <location>
        <begin position="227"/>
        <end position="246"/>
    </location>
</feature>
<feature type="transmembrane region" description="Helical" evidence="6">
    <location>
        <begin position="489"/>
        <end position="508"/>
    </location>
</feature>
<dbReference type="Pfam" id="PF07690">
    <property type="entry name" value="MFS_1"/>
    <property type="match status" value="1"/>
</dbReference>
<dbReference type="GO" id="GO:0022857">
    <property type="term" value="F:transmembrane transporter activity"/>
    <property type="evidence" value="ECO:0007669"/>
    <property type="project" value="InterPro"/>
</dbReference>
<reference evidence="7 8" key="1">
    <citation type="submission" date="2020-01" db="EMBL/GenBank/DDBJ databases">
        <authorList>
            <consortium name="DOE Joint Genome Institute"/>
            <person name="Haridas S."/>
            <person name="Albert R."/>
            <person name="Binder M."/>
            <person name="Bloem J."/>
            <person name="Labutti K."/>
            <person name="Salamov A."/>
            <person name="Andreopoulos B."/>
            <person name="Baker S.E."/>
            <person name="Barry K."/>
            <person name="Bills G."/>
            <person name="Bluhm B.H."/>
            <person name="Cannon C."/>
            <person name="Castanera R."/>
            <person name="Culley D.E."/>
            <person name="Daum C."/>
            <person name="Ezra D."/>
            <person name="Gonzalez J.B."/>
            <person name="Henrissat B."/>
            <person name="Kuo A."/>
            <person name="Liang C."/>
            <person name="Lipzen A."/>
            <person name="Lutzoni F."/>
            <person name="Magnuson J."/>
            <person name="Mondo S."/>
            <person name="Nolan M."/>
            <person name="Ohm R."/>
            <person name="Pangilinan J."/>
            <person name="Park H.-J.H."/>
            <person name="Ramirez L."/>
            <person name="Alfaro M."/>
            <person name="Sun H."/>
            <person name="Tritt A."/>
            <person name="Yoshinaga Y."/>
            <person name="Zwiers L.-H.L."/>
            <person name="Turgeon B.G."/>
            <person name="Goodwin S.B."/>
            <person name="Spatafora J.W."/>
            <person name="Crous P.W."/>
            <person name="Grigoriev I.V."/>
        </authorList>
    </citation>
    <scope>NUCLEOTIDE SEQUENCE [LARGE SCALE GENOMIC DNA]</scope>
    <source>
        <strain evidence="7 8">CBS 611.86</strain>
    </source>
</reference>
<feature type="region of interest" description="Disordered" evidence="5">
    <location>
        <begin position="270"/>
        <end position="310"/>
    </location>
</feature>
<feature type="transmembrane region" description="Helical" evidence="6">
    <location>
        <begin position="166"/>
        <end position="185"/>
    </location>
</feature>
<keyword evidence="8" id="KW-1185">Reference proteome</keyword>
<proteinExistence type="predicted"/>
<dbReference type="PANTHER" id="PTHR23502:SF29">
    <property type="entry name" value="TRANSPORTER, PUTATIVE (AFU_ORTHOLOGUE AFUA_6G06680)-RELATED"/>
    <property type="match status" value="1"/>
</dbReference>
<dbReference type="InterPro" id="IPR036259">
    <property type="entry name" value="MFS_trans_sf"/>
</dbReference>
<feature type="compositionally biased region" description="Basic and acidic residues" evidence="5">
    <location>
        <begin position="279"/>
        <end position="294"/>
    </location>
</feature>
<dbReference type="AlphaFoldDB" id="A0A7C8IH76"/>
<feature type="transmembrane region" description="Helical" evidence="6">
    <location>
        <begin position="343"/>
        <end position="369"/>
    </location>
</feature>
<accession>A0A7C8IH76</accession>
<feature type="transmembrane region" description="Helical" evidence="6">
    <location>
        <begin position="70"/>
        <end position="101"/>
    </location>
</feature>
<comment type="subcellular location">
    <subcellularLocation>
        <location evidence="1">Membrane</location>
        <topology evidence="1">Multi-pass membrane protein</topology>
    </subcellularLocation>
</comment>
<name>A0A7C8IH76_9PLEO</name>
<feature type="transmembrane region" description="Helical" evidence="6">
    <location>
        <begin position="423"/>
        <end position="445"/>
    </location>
</feature>
<feature type="transmembrane region" description="Helical" evidence="6">
    <location>
        <begin position="457"/>
        <end position="477"/>
    </location>
</feature>
<dbReference type="Gene3D" id="1.20.1250.20">
    <property type="entry name" value="MFS general substrate transporter like domains"/>
    <property type="match status" value="1"/>
</dbReference>
<evidence type="ECO:0000256" key="2">
    <source>
        <dbReference type="ARBA" id="ARBA00022692"/>
    </source>
</evidence>
<organism evidence="7 8">
    <name type="scientific">Massariosphaeria phaeospora</name>
    <dbReference type="NCBI Taxonomy" id="100035"/>
    <lineage>
        <taxon>Eukaryota</taxon>
        <taxon>Fungi</taxon>
        <taxon>Dikarya</taxon>
        <taxon>Ascomycota</taxon>
        <taxon>Pezizomycotina</taxon>
        <taxon>Dothideomycetes</taxon>
        <taxon>Pleosporomycetidae</taxon>
        <taxon>Pleosporales</taxon>
        <taxon>Pleosporales incertae sedis</taxon>
        <taxon>Massariosphaeria</taxon>
    </lineage>
</organism>
<feature type="transmembrane region" description="Helical" evidence="6">
    <location>
        <begin position="520"/>
        <end position="540"/>
    </location>
</feature>
<gene>
    <name evidence="7" type="ORF">BDV95DRAFT_221548</name>
</gene>
<evidence type="ECO:0000256" key="5">
    <source>
        <dbReference type="SAM" id="MobiDB-lite"/>
    </source>
</evidence>
<sequence>MGLGILEDHKLEHVPGTAQVLEGERRTLEELVVARDTHLKYDGTGKILLVPQPSDDPNDPLNWPLWKRDFIVFILSLTSVIAATLSPLLAADTVSLAIYFGRTLTDMALLTGYHLLGVGLAGFLFVPSARIWGKRHLYILGTLIVIASSAWGGANGKNYTSLLWARIFQGVGLAPFEALVNASVGDLYHVHERGRRMALSNLALFGGAFFTPVLVGRIADTMGYQWTFYFVAIFAAAMLPLVVCCVPETSYRREVRFEIDTMGNLIPQEKPSGIGLGKLDGDGKGTSGESERALHAGRGNAAAPPPPKMSWKQSLRPFNGRYTDEAYLHLLLRPFPLFFHPGILWACLIQGTLIGWTVMIGVVLGGIMLGPPLWFGEVETGYMYTGAFIGALLGFALCGLVSDWSASLLTRRNRGVYEPEFRMVLVVPQLVLGCAGLYGFGYTSADALRYGWFWPDFFFALEVMGMVCGAVGSALYIVDAHRDMSVEGFTCLLVFKNLFSFGLTFKGFDWIVSGHIVPVFNSIASVQVAVCLLTVPMYVFGKRNRSFFYRHNVFFALTDWIADKVTFW</sequence>
<feature type="transmembrane region" description="Helical" evidence="6">
    <location>
        <begin position="381"/>
        <end position="402"/>
    </location>
</feature>
<comment type="caution">
    <text evidence="7">The sequence shown here is derived from an EMBL/GenBank/DDBJ whole genome shotgun (WGS) entry which is preliminary data.</text>
</comment>
<evidence type="ECO:0000256" key="3">
    <source>
        <dbReference type="ARBA" id="ARBA00022989"/>
    </source>
</evidence>